<sequence length="315" mass="32339">MSLPLLAMNRLFPLTMLVMAPLAQAGFSHLQDRHDTNECCSCPAPGAPNQGVTTVTVTQLAAAPKTETITVQQTVTASITTVTVTPTNNPPAVTLEVTVQPRPEPQTIANGGSPSGSLTPGSPRIVKVAARPIRSTPAAPSLPSESPSRPNKGGDTVVTKTLGNGGNPETGPNVKTVVVSPDPSTMTAPPRVQTVVKSIHQTLTKTVSGGGGDNIEIIIINIVTGKSTCRKKHSGKPCRAGNHSPVPLFTGVPGSSVMNCTSIATTYNTVVVALGTGIPHNATSAMGAAHPTGAGNPMMTTKGRKPRGPLSIRKW</sequence>
<evidence type="ECO:0000256" key="1">
    <source>
        <dbReference type="SAM" id="MobiDB-lite"/>
    </source>
</evidence>
<dbReference type="EMBL" id="PKSG01000634">
    <property type="protein sequence ID" value="POR33841.1"/>
    <property type="molecule type" value="Genomic_DNA"/>
</dbReference>
<gene>
    <name evidence="3" type="ORF">TPAR_05961</name>
</gene>
<protein>
    <submittedName>
        <fullName evidence="3">Uncharacterized protein</fullName>
    </submittedName>
</protein>
<evidence type="ECO:0000256" key="2">
    <source>
        <dbReference type="SAM" id="SignalP"/>
    </source>
</evidence>
<organism evidence="3 4">
    <name type="scientific">Tolypocladium paradoxum</name>
    <dbReference type="NCBI Taxonomy" id="94208"/>
    <lineage>
        <taxon>Eukaryota</taxon>
        <taxon>Fungi</taxon>
        <taxon>Dikarya</taxon>
        <taxon>Ascomycota</taxon>
        <taxon>Pezizomycotina</taxon>
        <taxon>Sordariomycetes</taxon>
        <taxon>Hypocreomycetidae</taxon>
        <taxon>Hypocreales</taxon>
        <taxon>Ophiocordycipitaceae</taxon>
        <taxon>Tolypocladium</taxon>
    </lineage>
</organism>
<feature type="region of interest" description="Disordered" evidence="1">
    <location>
        <begin position="103"/>
        <end position="123"/>
    </location>
</feature>
<feature type="signal peptide" evidence="2">
    <location>
        <begin position="1"/>
        <end position="25"/>
    </location>
</feature>
<keyword evidence="4" id="KW-1185">Reference proteome</keyword>
<reference evidence="3 4" key="1">
    <citation type="submission" date="2018-01" db="EMBL/GenBank/DDBJ databases">
        <title>Harnessing the power of phylogenomics to disentangle the directionality and signatures of interkingdom host jumping in the parasitic fungal genus Tolypocladium.</title>
        <authorList>
            <person name="Quandt C.A."/>
            <person name="Patterson W."/>
            <person name="Spatafora J.W."/>
        </authorList>
    </citation>
    <scope>NUCLEOTIDE SEQUENCE [LARGE SCALE GENOMIC DNA]</scope>
    <source>
        <strain evidence="3 4">NRBC 100945</strain>
    </source>
</reference>
<evidence type="ECO:0000313" key="3">
    <source>
        <dbReference type="EMBL" id="POR33841.1"/>
    </source>
</evidence>
<feature type="compositionally biased region" description="Low complexity" evidence="1">
    <location>
        <begin position="135"/>
        <end position="150"/>
    </location>
</feature>
<feature type="compositionally biased region" description="Basic residues" evidence="1">
    <location>
        <begin position="302"/>
        <end position="315"/>
    </location>
</feature>
<comment type="caution">
    <text evidence="3">The sequence shown here is derived from an EMBL/GenBank/DDBJ whole genome shotgun (WGS) entry which is preliminary data.</text>
</comment>
<feature type="chain" id="PRO_5015708990" evidence="2">
    <location>
        <begin position="26"/>
        <end position="315"/>
    </location>
</feature>
<dbReference type="AlphaFoldDB" id="A0A2S4KUJ8"/>
<proteinExistence type="predicted"/>
<feature type="region of interest" description="Disordered" evidence="1">
    <location>
        <begin position="291"/>
        <end position="315"/>
    </location>
</feature>
<dbReference type="Proteomes" id="UP000237481">
    <property type="component" value="Unassembled WGS sequence"/>
</dbReference>
<feature type="region of interest" description="Disordered" evidence="1">
    <location>
        <begin position="135"/>
        <end position="173"/>
    </location>
</feature>
<name>A0A2S4KUJ8_9HYPO</name>
<accession>A0A2S4KUJ8</accession>
<evidence type="ECO:0000313" key="4">
    <source>
        <dbReference type="Proteomes" id="UP000237481"/>
    </source>
</evidence>
<keyword evidence="2" id="KW-0732">Signal</keyword>
<dbReference type="OrthoDB" id="5085439at2759"/>
<feature type="compositionally biased region" description="Low complexity" evidence="1">
    <location>
        <begin position="111"/>
        <end position="123"/>
    </location>
</feature>